<dbReference type="NCBIfam" id="NF001862">
    <property type="entry name" value="PRK00601.1"/>
    <property type="match status" value="1"/>
</dbReference>
<proteinExistence type="inferred from homology"/>
<reference evidence="7" key="1">
    <citation type="submission" date="2018-05" db="EMBL/GenBank/DDBJ databases">
        <authorList>
            <person name="Lanie J.A."/>
            <person name="Ng W.-L."/>
            <person name="Kazmierczak K.M."/>
            <person name="Andrzejewski T.M."/>
            <person name="Davidsen T.M."/>
            <person name="Wayne K.J."/>
            <person name="Tettelin H."/>
            <person name="Glass J.I."/>
            <person name="Rusch D."/>
            <person name="Podicherti R."/>
            <person name="Tsui H.-C.T."/>
            <person name="Winkler M.E."/>
        </authorList>
    </citation>
    <scope>NUCLEOTIDE SEQUENCE</scope>
</reference>
<dbReference type="Gene3D" id="2.70.40.10">
    <property type="match status" value="1"/>
</dbReference>
<dbReference type="PANTHER" id="PTHR11241">
    <property type="entry name" value="DEOXYURIDINE 5'-TRIPHOSPHATE NUCLEOTIDOHYDROLASE"/>
    <property type="match status" value="1"/>
</dbReference>
<evidence type="ECO:0000256" key="1">
    <source>
        <dbReference type="ARBA" id="ARBA00006581"/>
    </source>
</evidence>
<feature type="compositionally biased region" description="Basic and acidic residues" evidence="5">
    <location>
        <begin position="133"/>
        <end position="144"/>
    </location>
</feature>
<dbReference type="Pfam" id="PF00692">
    <property type="entry name" value="dUTPase"/>
    <property type="match status" value="1"/>
</dbReference>
<dbReference type="InterPro" id="IPR033704">
    <property type="entry name" value="dUTPase_trimeric"/>
</dbReference>
<evidence type="ECO:0000256" key="5">
    <source>
        <dbReference type="SAM" id="MobiDB-lite"/>
    </source>
</evidence>
<evidence type="ECO:0000313" key="7">
    <source>
        <dbReference type="EMBL" id="SVD09408.1"/>
    </source>
</evidence>
<dbReference type="CDD" id="cd07557">
    <property type="entry name" value="trimeric_dUTPase"/>
    <property type="match status" value="1"/>
</dbReference>
<keyword evidence="4" id="KW-0546">Nucleotide metabolism</keyword>
<dbReference type="NCBIfam" id="TIGR00576">
    <property type="entry name" value="dut"/>
    <property type="match status" value="1"/>
</dbReference>
<protein>
    <recommendedName>
        <fullName evidence="2">dUTP diphosphatase</fullName>
        <ecNumber evidence="2">3.6.1.23</ecNumber>
    </recommendedName>
</protein>
<evidence type="ECO:0000256" key="2">
    <source>
        <dbReference type="ARBA" id="ARBA00012379"/>
    </source>
</evidence>
<dbReference type="SUPFAM" id="SSF51283">
    <property type="entry name" value="dUTPase-like"/>
    <property type="match status" value="1"/>
</dbReference>
<evidence type="ECO:0000259" key="6">
    <source>
        <dbReference type="Pfam" id="PF00692"/>
    </source>
</evidence>
<name>A0A382SJQ7_9ZZZZ</name>
<gene>
    <name evidence="7" type="ORF">METZ01_LOCUS362262</name>
</gene>
<feature type="region of interest" description="Disordered" evidence="5">
    <location>
        <begin position="133"/>
        <end position="152"/>
    </location>
</feature>
<dbReference type="AlphaFoldDB" id="A0A382SJQ7"/>
<dbReference type="EC" id="3.6.1.23" evidence="2"/>
<dbReference type="InterPro" id="IPR008181">
    <property type="entry name" value="dUTPase"/>
</dbReference>
<dbReference type="PANTHER" id="PTHR11241:SF0">
    <property type="entry name" value="DEOXYURIDINE 5'-TRIPHOSPHATE NUCLEOTIDOHYDROLASE"/>
    <property type="match status" value="1"/>
</dbReference>
<keyword evidence="3" id="KW-0378">Hydrolase</keyword>
<dbReference type="GO" id="GO:0004170">
    <property type="term" value="F:dUTP diphosphatase activity"/>
    <property type="evidence" value="ECO:0007669"/>
    <property type="project" value="UniProtKB-EC"/>
</dbReference>
<dbReference type="InterPro" id="IPR036157">
    <property type="entry name" value="dUTPase-like_sf"/>
</dbReference>
<dbReference type="InterPro" id="IPR029054">
    <property type="entry name" value="dUTPase-like"/>
</dbReference>
<dbReference type="GO" id="GO:0000287">
    <property type="term" value="F:magnesium ion binding"/>
    <property type="evidence" value="ECO:0007669"/>
    <property type="project" value="InterPro"/>
</dbReference>
<dbReference type="GO" id="GO:0046081">
    <property type="term" value="P:dUTP catabolic process"/>
    <property type="evidence" value="ECO:0007669"/>
    <property type="project" value="InterPro"/>
</dbReference>
<comment type="similarity">
    <text evidence="1">Belongs to the dUTPase family.</text>
</comment>
<dbReference type="GO" id="GO:0006226">
    <property type="term" value="P:dUMP biosynthetic process"/>
    <property type="evidence" value="ECO:0007669"/>
    <property type="project" value="InterPro"/>
</dbReference>
<evidence type="ECO:0000256" key="3">
    <source>
        <dbReference type="ARBA" id="ARBA00022801"/>
    </source>
</evidence>
<sequence>MDKFGRIQIKFYRETENPLPSFAKKGDAGMDIASNENVNIRGFHWETIGTGLYVIIPFGYEGQMRSRSGMSAKNGIHVLNSPGTIDSGYRGELKVILMNHGQWAYEVKKGDRIAQLVIAPIVTPWIVETSKHPNSDISISDRGEGGLGSTGT</sequence>
<evidence type="ECO:0000256" key="4">
    <source>
        <dbReference type="ARBA" id="ARBA00023080"/>
    </source>
</evidence>
<feature type="domain" description="dUTPase-like" evidence="6">
    <location>
        <begin position="18"/>
        <end position="151"/>
    </location>
</feature>
<organism evidence="7">
    <name type="scientific">marine metagenome</name>
    <dbReference type="NCBI Taxonomy" id="408172"/>
    <lineage>
        <taxon>unclassified sequences</taxon>
        <taxon>metagenomes</taxon>
        <taxon>ecological metagenomes</taxon>
    </lineage>
</organism>
<accession>A0A382SJQ7</accession>
<dbReference type="EMBL" id="UINC01129187">
    <property type="protein sequence ID" value="SVD09408.1"/>
    <property type="molecule type" value="Genomic_DNA"/>
</dbReference>